<organism evidence="2 3">
    <name type="scientific">Fraxinus pennsylvanica</name>
    <dbReference type="NCBI Taxonomy" id="56036"/>
    <lineage>
        <taxon>Eukaryota</taxon>
        <taxon>Viridiplantae</taxon>
        <taxon>Streptophyta</taxon>
        <taxon>Embryophyta</taxon>
        <taxon>Tracheophyta</taxon>
        <taxon>Spermatophyta</taxon>
        <taxon>Magnoliopsida</taxon>
        <taxon>eudicotyledons</taxon>
        <taxon>Gunneridae</taxon>
        <taxon>Pentapetalae</taxon>
        <taxon>asterids</taxon>
        <taxon>lamiids</taxon>
        <taxon>Lamiales</taxon>
        <taxon>Oleaceae</taxon>
        <taxon>Oleeae</taxon>
        <taxon>Fraxinus</taxon>
    </lineage>
</organism>
<protein>
    <submittedName>
        <fullName evidence="2">Uncharacterized protein</fullName>
    </submittedName>
</protein>
<sequence>MEISDDDFVHSVSKRRKSNSSKKKGEQSRKVENSGMEGDGEGYMDGIIEEEVEGNEFSFDFFGVVEEMRKRKKNKKKEDRPILMWAVLEQENERWVAENLAKDIDLSNQNDMVDETVDPPSDLIMPLLRFPIIKGTLVICPLVAVLQWVSEIDHFTSKGSMKLKIHLKYFCGPRAERTDKQSKQKRKDYKQKKTSDSVVETKKRTIVDGLWVNMLLRLMLLVVFVCMSGNSRCGPVNCNVACEIILI</sequence>
<dbReference type="AlphaFoldDB" id="A0AAD2EDA6"/>
<keyword evidence="3" id="KW-1185">Reference proteome</keyword>
<evidence type="ECO:0000256" key="1">
    <source>
        <dbReference type="SAM" id="MobiDB-lite"/>
    </source>
</evidence>
<feature type="compositionally biased region" description="Basic and acidic residues" evidence="1">
    <location>
        <begin position="23"/>
        <end position="32"/>
    </location>
</feature>
<accession>A0AAD2EDA6</accession>
<reference evidence="2" key="1">
    <citation type="submission" date="2023-05" db="EMBL/GenBank/DDBJ databases">
        <authorList>
            <person name="Huff M."/>
        </authorList>
    </citation>
    <scope>NUCLEOTIDE SEQUENCE</scope>
</reference>
<name>A0AAD2EDA6_9LAMI</name>
<dbReference type="EMBL" id="OU503058">
    <property type="protein sequence ID" value="CAI9787617.1"/>
    <property type="molecule type" value="Genomic_DNA"/>
</dbReference>
<dbReference type="Proteomes" id="UP000834106">
    <property type="component" value="Chromosome 23"/>
</dbReference>
<proteinExistence type="predicted"/>
<gene>
    <name evidence="2" type="ORF">FPE_LOCUS35047</name>
</gene>
<evidence type="ECO:0000313" key="2">
    <source>
        <dbReference type="EMBL" id="CAI9787617.1"/>
    </source>
</evidence>
<evidence type="ECO:0000313" key="3">
    <source>
        <dbReference type="Proteomes" id="UP000834106"/>
    </source>
</evidence>
<feature type="region of interest" description="Disordered" evidence="1">
    <location>
        <begin position="1"/>
        <end position="42"/>
    </location>
</feature>
<feature type="compositionally biased region" description="Basic residues" evidence="1">
    <location>
        <begin position="12"/>
        <end position="22"/>
    </location>
</feature>